<evidence type="ECO:0000313" key="4">
    <source>
        <dbReference type="Proteomes" id="UP000039021"/>
    </source>
</evidence>
<evidence type="ECO:0000313" key="3">
    <source>
        <dbReference type="Proteomes" id="UP000038802"/>
    </source>
</evidence>
<dbReference type="Proteomes" id="UP000039021">
    <property type="component" value="Unassembled WGS sequence"/>
</dbReference>
<sequence length="43" mass="4287">MVICSFGSPGSPHIAADVVTLPSSSPAYSDGYLRGATSFPSGV</sequence>
<reference evidence="3 4" key="2">
    <citation type="submission" date="2015-03" db="EMBL/GenBank/DDBJ databases">
        <authorList>
            <consortium name="Pathogen Informatics"/>
        </authorList>
    </citation>
    <scope>NUCLEOTIDE SEQUENCE [LARGE SCALE GENOMIC DNA]</scope>
    <source>
        <strain evidence="3">K00500041</strain>
        <strain evidence="4">N09902308</strain>
    </source>
</reference>
<reference evidence="2" key="1">
    <citation type="submission" date="2015-03" db="EMBL/GenBank/DDBJ databases">
        <authorList>
            <consortium name="Pathogen Informatics"/>
            <person name="Murphy D."/>
        </authorList>
    </citation>
    <scope>NUCLEOTIDE SEQUENCE</scope>
    <source>
        <strain evidence="2">N09902308</strain>
    </source>
</reference>
<dbReference type="Proteomes" id="UP000038802">
    <property type="component" value="Unassembled WGS sequence"/>
</dbReference>
<evidence type="ECO:0000313" key="1">
    <source>
        <dbReference type="EMBL" id="COW39349.1"/>
    </source>
</evidence>
<organism evidence="1 3">
    <name type="scientific">Mycobacterium tuberculosis</name>
    <dbReference type="NCBI Taxonomy" id="1773"/>
    <lineage>
        <taxon>Bacteria</taxon>
        <taxon>Bacillati</taxon>
        <taxon>Actinomycetota</taxon>
        <taxon>Actinomycetes</taxon>
        <taxon>Mycobacteriales</taxon>
        <taxon>Mycobacteriaceae</taxon>
        <taxon>Mycobacterium</taxon>
        <taxon>Mycobacterium tuberculosis complex</taxon>
    </lineage>
</organism>
<dbReference type="EMBL" id="CSBK01000223">
    <property type="protein sequence ID" value="COX11829.1"/>
    <property type="molecule type" value="Genomic_DNA"/>
</dbReference>
<dbReference type="AlphaFoldDB" id="A0A0U0UBR9"/>
<protein>
    <submittedName>
        <fullName evidence="1">Uncharacterized protein</fullName>
    </submittedName>
</protein>
<proteinExistence type="predicted"/>
<name>A0A0U0UBR9_MYCTX</name>
<evidence type="ECO:0000313" key="2">
    <source>
        <dbReference type="EMBL" id="COX11829.1"/>
    </source>
</evidence>
<dbReference type="EMBL" id="CSAE01000499">
    <property type="protein sequence ID" value="COW39349.1"/>
    <property type="molecule type" value="Genomic_DNA"/>
</dbReference>
<accession>A0A0U0UBR9</accession>
<gene>
    <name evidence="1" type="ORF">ERS007703_03561</name>
    <name evidence="2" type="ORF">ERS007739_00710</name>
</gene>
<reference evidence="1" key="3">
    <citation type="submission" date="2015-03" db="EMBL/GenBank/DDBJ databases">
        <authorList>
            <person name="Murphy D."/>
        </authorList>
    </citation>
    <scope>NUCLEOTIDE SEQUENCE [LARGE SCALE GENOMIC DNA]</scope>
    <source>
        <strain evidence="1">K00500041</strain>
    </source>
</reference>